<dbReference type="Proteomes" id="UP000003167">
    <property type="component" value="Unassembled WGS sequence"/>
</dbReference>
<reference evidence="3 4" key="1">
    <citation type="submission" date="2011-12" db="EMBL/GenBank/DDBJ databases">
        <title>The Genome Sequence of Prevotella maculosa OT 289.</title>
        <authorList>
            <consortium name="The Broad Institute Genome Sequencing Platform"/>
            <person name="Earl A."/>
            <person name="Ward D."/>
            <person name="Feldgarden M."/>
            <person name="Gevers D."/>
            <person name="Izard J."/>
            <person name="Blanton J.M."/>
            <person name="Mathney J."/>
            <person name="Tanner A.C."/>
            <person name="Dewhirst F.E."/>
            <person name="Young S.K."/>
            <person name="Zeng Q."/>
            <person name="Gargeya S."/>
            <person name="Fitzgerald M."/>
            <person name="Haas B."/>
            <person name="Abouelleil A."/>
            <person name="Alvarado L."/>
            <person name="Arachchi H.M."/>
            <person name="Berlin A."/>
            <person name="Chapman S.B."/>
            <person name="Gearin G."/>
            <person name="Goldberg J."/>
            <person name="Griggs A."/>
            <person name="Gujja S."/>
            <person name="Hansen M."/>
            <person name="Heiman D."/>
            <person name="Howarth C."/>
            <person name="Larimer J."/>
            <person name="Lui A."/>
            <person name="MacDonald P.J.P."/>
            <person name="McCowen C."/>
            <person name="Montmayeur A."/>
            <person name="Murphy C."/>
            <person name="Neiman D."/>
            <person name="Pearson M."/>
            <person name="Priest M."/>
            <person name="Roberts A."/>
            <person name="Saif S."/>
            <person name="Shea T."/>
            <person name="Sisk P."/>
            <person name="Stolte C."/>
            <person name="Sykes S."/>
            <person name="Wortman J."/>
            <person name="Nusbaum C."/>
            <person name="Birren B."/>
        </authorList>
    </citation>
    <scope>NUCLEOTIDE SEQUENCE [LARGE SCALE GENOMIC DNA]</scope>
    <source>
        <strain evidence="3 4">OT 289</strain>
    </source>
</reference>
<dbReference type="CDD" id="cd16325">
    <property type="entry name" value="LolA"/>
    <property type="match status" value="1"/>
</dbReference>
<proteinExistence type="predicted"/>
<evidence type="ECO:0000313" key="3">
    <source>
        <dbReference type="EMBL" id="EHO75212.1"/>
    </source>
</evidence>
<dbReference type="Pfam" id="PF03548">
    <property type="entry name" value="LolA"/>
    <property type="match status" value="1"/>
</dbReference>
<dbReference type="PANTHER" id="PTHR35869:SF1">
    <property type="entry name" value="OUTER-MEMBRANE LIPOPROTEIN CARRIER PROTEIN"/>
    <property type="match status" value="1"/>
</dbReference>
<feature type="chain" id="PRO_5003549809" description="Outer membrane lipoprotein carrier protein LolA" evidence="2">
    <location>
        <begin position="20"/>
        <end position="212"/>
    </location>
</feature>
<evidence type="ECO:0008006" key="5">
    <source>
        <dbReference type="Google" id="ProtNLM"/>
    </source>
</evidence>
<keyword evidence="1 2" id="KW-0732">Signal</keyword>
<dbReference type="OrthoDB" id="1027451at2"/>
<accession>H1HIL1</accession>
<gene>
    <name evidence="3" type="ORF">HMPREF9944_00005</name>
</gene>
<protein>
    <recommendedName>
        <fullName evidence="5">Outer membrane lipoprotein carrier protein LolA</fullName>
    </recommendedName>
</protein>
<dbReference type="PATRIC" id="fig|999422.3.peg.5"/>
<dbReference type="InterPro" id="IPR029046">
    <property type="entry name" value="LolA/LolB/LppX"/>
</dbReference>
<dbReference type="SUPFAM" id="SSF89392">
    <property type="entry name" value="Prokaryotic lipoproteins and lipoprotein localization factors"/>
    <property type="match status" value="1"/>
</dbReference>
<evidence type="ECO:0000313" key="4">
    <source>
        <dbReference type="Proteomes" id="UP000003167"/>
    </source>
</evidence>
<keyword evidence="4" id="KW-1185">Reference proteome</keyword>
<feature type="signal peptide" evidence="2">
    <location>
        <begin position="1"/>
        <end position="19"/>
    </location>
</feature>
<sequence length="212" mass="24283">MKRIIFAVLLLSSCLGLGAQQLQSVPARQQAQMFQTINAAASKITSITSSFTQVKTISFLNDKVRSTGNLYFTNQQQLRWEYISPYQYTFIINGEKVHIKNGKRSQTIDVKSSQMFKSIARMMMNSITGRNLMDNRDFTSRLYLRGREWVAIMTPRRSQIKKMFKSVTLYFNEQHSMVSRVVMTEPSGDTTVITLSNVKINATIPEQIFVGR</sequence>
<dbReference type="AlphaFoldDB" id="H1HIL1"/>
<dbReference type="Gene3D" id="2.50.20.10">
    <property type="entry name" value="Lipoprotein localisation LolA/LolB/LppX"/>
    <property type="match status" value="1"/>
</dbReference>
<dbReference type="RefSeq" id="WP_008563567.1">
    <property type="nucleotide sequence ID" value="NZ_JH594500.1"/>
</dbReference>
<evidence type="ECO:0000256" key="1">
    <source>
        <dbReference type="ARBA" id="ARBA00022729"/>
    </source>
</evidence>
<organism evidence="3 4">
    <name type="scientific">Segatella maculosa OT 289</name>
    <dbReference type="NCBI Taxonomy" id="999422"/>
    <lineage>
        <taxon>Bacteria</taxon>
        <taxon>Pseudomonadati</taxon>
        <taxon>Bacteroidota</taxon>
        <taxon>Bacteroidia</taxon>
        <taxon>Bacteroidales</taxon>
        <taxon>Prevotellaceae</taxon>
        <taxon>Segatella</taxon>
    </lineage>
</organism>
<dbReference type="HOGENOM" id="CLU_091014_2_0_10"/>
<dbReference type="EMBL" id="AGEK01000001">
    <property type="protein sequence ID" value="EHO75212.1"/>
    <property type="molecule type" value="Genomic_DNA"/>
</dbReference>
<evidence type="ECO:0000256" key="2">
    <source>
        <dbReference type="SAM" id="SignalP"/>
    </source>
</evidence>
<dbReference type="PANTHER" id="PTHR35869">
    <property type="entry name" value="OUTER-MEMBRANE LIPOPROTEIN CARRIER PROTEIN"/>
    <property type="match status" value="1"/>
</dbReference>
<dbReference type="STRING" id="999422.HMPREF9944_00005"/>
<name>H1HIL1_9BACT</name>
<comment type="caution">
    <text evidence="3">The sequence shown here is derived from an EMBL/GenBank/DDBJ whole genome shotgun (WGS) entry which is preliminary data.</text>
</comment>
<dbReference type="InterPro" id="IPR004564">
    <property type="entry name" value="OM_lipoprot_carrier_LolA-like"/>
</dbReference>